<dbReference type="EMBL" id="CP046622">
    <property type="protein sequence ID" value="QGW80379.1"/>
    <property type="molecule type" value="Genomic_DNA"/>
</dbReference>
<feature type="transmembrane region" description="Helical" evidence="1">
    <location>
        <begin position="50"/>
        <end position="71"/>
    </location>
</feature>
<accession>A0A6I6H4T3</accession>
<proteinExistence type="predicted"/>
<keyword evidence="1" id="KW-0812">Transmembrane</keyword>
<protein>
    <submittedName>
        <fullName evidence="2">Uncharacterized protein</fullName>
    </submittedName>
</protein>
<sequence>MSGKSIIQGFFLLACMTLLALLFFGAWVLKKVLPEEHPMKSRLSPERLLHIAKILAATLIAAYFVGAVILYG</sequence>
<organism evidence="2 3">
    <name type="scientific">Variovorax paradoxus</name>
    <dbReference type="NCBI Taxonomy" id="34073"/>
    <lineage>
        <taxon>Bacteria</taxon>
        <taxon>Pseudomonadati</taxon>
        <taxon>Pseudomonadota</taxon>
        <taxon>Betaproteobacteria</taxon>
        <taxon>Burkholderiales</taxon>
        <taxon>Comamonadaceae</taxon>
        <taxon>Variovorax</taxon>
    </lineage>
</organism>
<evidence type="ECO:0000256" key="1">
    <source>
        <dbReference type="SAM" id="Phobius"/>
    </source>
</evidence>
<gene>
    <name evidence="2" type="ORF">GOQ09_01680</name>
</gene>
<dbReference type="AlphaFoldDB" id="A0A6I6H4T3"/>
<evidence type="ECO:0000313" key="3">
    <source>
        <dbReference type="Proteomes" id="UP000425817"/>
    </source>
</evidence>
<dbReference type="Proteomes" id="UP000425817">
    <property type="component" value="Chromosome"/>
</dbReference>
<dbReference type="RefSeq" id="WP_157611550.1">
    <property type="nucleotide sequence ID" value="NZ_CP046622.1"/>
</dbReference>
<reference evidence="2 3" key="1">
    <citation type="submission" date="2019-12" db="EMBL/GenBank/DDBJ databases">
        <title>Hybrid Genome Assemblies of two High G+C Isolates from Undergraduate Microbiology Courses.</title>
        <authorList>
            <person name="Ne Ville C.J."/>
            <person name="Enright D."/>
            <person name="Hernandez I."/>
            <person name="Dodsworth J."/>
            <person name="Orwin P.M."/>
        </authorList>
    </citation>
    <scope>NUCLEOTIDE SEQUENCE [LARGE SCALE GENOMIC DNA]</scope>
    <source>
        <strain evidence="2 3">CSUSB</strain>
    </source>
</reference>
<dbReference type="PROSITE" id="PS51257">
    <property type="entry name" value="PROKAR_LIPOPROTEIN"/>
    <property type="match status" value="1"/>
</dbReference>
<keyword evidence="1" id="KW-1133">Transmembrane helix</keyword>
<keyword evidence="1" id="KW-0472">Membrane</keyword>
<evidence type="ECO:0000313" key="2">
    <source>
        <dbReference type="EMBL" id="QGW80379.1"/>
    </source>
</evidence>
<name>A0A6I6H4T3_VARPD</name>
<feature type="transmembrane region" description="Helical" evidence="1">
    <location>
        <begin position="6"/>
        <end position="29"/>
    </location>
</feature>